<accession>A0A166DQQ9</accession>
<dbReference type="OrthoDB" id="8522at2157"/>
<feature type="domain" description="Flavin reductase like" evidence="5">
    <location>
        <begin position="15"/>
        <end position="152"/>
    </location>
</feature>
<dbReference type="PANTHER" id="PTHR33798:SF5">
    <property type="entry name" value="FLAVIN REDUCTASE LIKE DOMAIN-CONTAINING PROTEIN"/>
    <property type="match status" value="1"/>
</dbReference>
<evidence type="ECO:0000313" key="6">
    <source>
        <dbReference type="EMBL" id="KZX15855.1"/>
    </source>
</evidence>
<evidence type="ECO:0000256" key="4">
    <source>
        <dbReference type="ARBA" id="ARBA00038054"/>
    </source>
</evidence>
<sequence length="184" mass="20293">MKNIDFPVEEFHKILAPRPTVVVTSKDDNGNINAAPFSFVMPVSLDPPLIAISSSPNHDTVKNIEKTEGFTLSIATESIINEVWEMAKEVPSDENELEMAGLSEEPGKSINLPIIEEAIANFECGAVSIEKTGDQKLIIAEIFDISLRSDMIKEGILDVEKAKPLLHINDDIFVIGDHLRKVNE</sequence>
<evidence type="ECO:0000256" key="3">
    <source>
        <dbReference type="ARBA" id="ARBA00022643"/>
    </source>
</evidence>
<evidence type="ECO:0000259" key="5">
    <source>
        <dbReference type="SMART" id="SM00903"/>
    </source>
</evidence>
<dbReference type="Pfam" id="PF01613">
    <property type="entry name" value="Flavin_Reduct"/>
    <property type="match status" value="1"/>
</dbReference>
<dbReference type="AlphaFoldDB" id="A0A166DQQ9"/>
<gene>
    <name evidence="6" type="primary">flr</name>
    <name evidence="6" type="ORF">MBCUT_12330</name>
</gene>
<dbReference type="Gene3D" id="2.30.110.10">
    <property type="entry name" value="Electron Transport, Fmn-binding Protein, Chain A"/>
    <property type="match status" value="1"/>
</dbReference>
<dbReference type="SUPFAM" id="SSF50475">
    <property type="entry name" value="FMN-binding split barrel"/>
    <property type="match status" value="1"/>
</dbReference>
<keyword evidence="3" id="KW-0288">FMN</keyword>
<dbReference type="GO" id="GO:0010181">
    <property type="term" value="F:FMN binding"/>
    <property type="evidence" value="ECO:0007669"/>
    <property type="project" value="InterPro"/>
</dbReference>
<proteinExistence type="inferred from homology"/>
<dbReference type="SMART" id="SM00903">
    <property type="entry name" value="Flavin_Reduct"/>
    <property type="match status" value="1"/>
</dbReference>
<dbReference type="InterPro" id="IPR012349">
    <property type="entry name" value="Split_barrel_FMN-bd"/>
</dbReference>
<dbReference type="RefSeq" id="WP_067259815.1">
    <property type="nucleotide sequence ID" value="NZ_LWMW01000106.1"/>
</dbReference>
<dbReference type="PATRIC" id="fig|47311.3.peg.1353"/>
<keyword evidence="2" id="KW-0285">Flavoprotein</keyword>
<name>A0A166DQQ9_9EURY</name>
<keyword evidence="7" id="KW-1185">Reference proteome</keyword>
<evidence type="ECO:0000256" key="2">
    <source>
        <dbReference type="ARBA" id="ARBA00022630"/>
    </source>
</evidence>
<dbReference type="EMBL" id="LWMW01000106">
    <property type="protein sequence ID" value="KZX15855.1"/>
    <property type="molecule type" value="Genomic_DNA"/>
</dbReference>
<comment type="similarity">
    <text evidence="4">Belongs to the flavoredoxin family.</text>
</comment>
<evidence type="ECO:0000313" key="7">
    <source>
        <dbReference type="Proteomes" id="UP000077275"/>
    </source>
</evidence>
<protein>
    <submittedName>
        <fullName evidence="6">Flavoredoxin</fullName>
    </submittedName>
</protein>
<organism evidence="6 7">
    <name type="scientific">Methanobrevibacter cuticularis</name>
    <dbReference type="NCBI Taxonomy" id="47311"/>
    <lineage>
        <taxon>Archaea</taxon>
        <taxon>Methanobacteriati</taxon>
        <taxon>Methanobacteriota</taxon>
        <taxon>Methanomada group</taxon>
        <taxon>Methanobacteria</taxon>
        <taxon>Methanobacteriales</taxon>
        <taxon>Methanobacteriaceae</taxon>
        <taxon>Methanobrevibacter</taxon>
    </lineage>
</organism>
<reference evidence="6 7" key="1">
    <citation type="submission" date="2016-04" db="EMBL/GenBank/DDBJ databases">
        <title>Genome sequence of Methanobrevibacter cuticularis DSM 11139.</title>
        <authorList>
            <person name="Poehlein A."/>
            <person name="Seedorf H."/>
            <person name="Daniel R."/>
        </authorList>
    </citation>
    <scope>NUCLEOTIDE SEQUENCE [LARGE SCALE GENOMIC DNA]</scope>
    <source>
        <strain evidence="6 7">DSM 11139</strain>
    </source>
</reference>
<dbReference type="Proteomes" id="UP000077275">
    <property type="component" value="Unassembled WGS sequence"/>
</dbReference>
<dbReference type="PANTHER" id="PTHR33798">
    <property type="entry name" value="FLAVOPROTEIN OXYGENASE"/>
    <property type="match status" value="1"/>
</dbReference>
<evidence type="ECO:0000256" key="1">
    <source>
        <dbReference type="ARBA" id="ARBA00001917"/>
    </source>
</evidence>
<comment type="caution">
    <text evidence="6">The sequence shown here is derived from an EMBL/GenBank/DDBJ whole genome shotgun (WGS) entry which is preliminary data.</text>
</comment>
<dbReference type="InterPro" id="IPR002563">
    <property type="entry name" value="Flavin_Rdtase-like_dom"/>
</dbReference>
<dbReference type="STRING" id="47311.MBCUT_12330"/>
<comment type="cofactor">
    <cofactor evidence="1">
        <name>FMN</name>
        <dbReference type="ChEBI" id="CHEBI:58210"/>
    </cofactor>
</comment>